<reference evidence="2" key="1">
    <citation type="journal article" date="2022" name="bioRxiv">
        <title>Genomics of Preaxostyla Flagellates Illuminates Evolutionary Transitions and the Path Towards Mitochondrial Loss.</title>
        <authorList>
            <person name="Novak L.V.F."/>
            <person name="Treitli S.C."/>
            <person name="Pyrih J."/>
            <person name="Halakuc P."/>
            <person name="Pipaliya S.V."/>
            <person name="Vacek V."/>
            <person name="Brzon O."/>
            <person name="Soukal P."/>
            <person name="Eme L."/>
            <person name="Dacks J.B."/>
            <person name="Karnkowska A."/>
            <person name="Elias M."/>
            <person name="Hampl V."/>
        </authorList>
    </citation>
    <scope>NUCLEOTIDE SEQUENCE</scope>
    <source>
        <strain evidence="2">RCP-MX</strain>
    </source>
</reference>
<evidence type="ECO:0000256" key="1">
    <source>
        <dbReference type="SAM" id="MobiDB-lite"/>
    </source>
</evidence>
<comment type="caution">
    <text evidence="2">The sequence shown here is derived from an EMBL/GenBank/DDBJ whole genome shotgun (WGS) entry which is preliminary data.</text>
</comment>
<dbReference type="EMBL" id="JAPMOS010000501">
    <property type="protein sequence ID" value="KAJ4452455.1"/>
    <property type="molecule type" value="Genomic_DNA"/>
</dbReference>
<keyword evidence="3" id="KW-1185">Reference proteome</keyword>
<name>A0ABQ8U0E6_9EUKA</name>
<accession>A0ABQ8U0E6</accession>
<feature type="region of interest" description="Disordered" evidence="1">
    <location>
        <begin position="1"/>
        <end position="27"/>
    </location>
</feature>
<organism evidence="2 3">
    <name type="scientific">Paratrimastix pyriformis</name>
    <dbReference type="NCBI Taxonomy" id="342808"/>
    <lineage>
        <taxon>Eukaryota</taxon>
        <taxon>Metamonada</taxon>
        <taxon>Preaxostyla</taxon>
        <taxon>Paratrimastigidae</taxon>
        <taxon>Paratrimastix</taxon>
    </lineage>
</organism>
<protein>
    <submittedName>
        <fullName evidence="2">Uncharacterized protein</fullName>
    </submittedName>
</protein>
<gene>
    <name evidence="2" type="ORF">PAPYR_13383</name>
</gene>
<sequence length="75" mass="8784">MNKPRARSILDSSEPETQATPDSPLRAGHQIHQRFILGLFPMVSLRHRLRMPRALRFPHHISTGDFFRTLMMHHC</sequence>
<evidence type="ECO:0000313" key="3">
    <source>
        <dbReference type="Proteomes" id="UP001141327"/>
    </source>
</evidence>
<proteinExistence type="predicted"/>
<evidence type="ECO:0000313" key="2">
    <source>
        <dbReference type="EMBL" id="KAJ4452455.1"/>
    </source>
</evidence>
<dbReference type="Proteomes" id="UP001141327">
    <property type="component" value="Unassembled WGS sequence"/>
</dbReference>